<dbReference type="InterPro" id="IPR052018">
    <property type="entry name" value="PHP_domain"/>
</dbReference>
<dbReference type="PANTHER" id="PTHR42924:SF3">
    <property type="entry name" value="POLYMERASE_HISTIDINOL PHOSPHATASE N-TERMINAL DOMAIN-CONTAINING PROTEIN"/>
    <property type="match status" value="1"/>
</dbReference>
<proteinExistence type="predicted"/>
<feature type="domain" description="Polymerase/histidinol phosphatase N-terminal" evidence="2">
    <location>
        <begin position="5"/>
        <end position="71"/>
    </location>
</feature>
<accession>A0A382KW98</accession>
<gene>
    <name evidence="3" type="ORF">METZ01_LOCUS279765</name>
</gene>
<dbReference type="GO" id="GO:0035312">
    <property type="term" value="F:5'-3' DNA exonuclease activity"/>
    <property type="evidence" value="ECO:0007669"/>
    <property type="project" value="TreeGrafter"/>
</dbReference>
<dbReference type="InterPro" id="IPR003141">
    <property type="entry name" value="Pol/His_phosphatase_N"/>
</dbReference>
<dbReference type="CDD" id="cd07438">
    <property type="entry name" value="PHP_HisPPase_AMP"/>
    <property type="match status" value="1"/>
</dbReference>
<dbReference type="GO" id="GO:0004534">
    <property type="term" value="F:5'-3' RNA exonuclease activity"/>
    <property type="evidence" value="ECO:0007669"/>
    <property type="project" value="TreeGrafter"/>
</dbReference>
<name>A0A382KW98_9ZZZZ</name>
<sequence>MSALVDLHLHTTASDGRLSPTELIHLLASQGLKQVAISDHDTTEGLAEAFAAAEEFPDMRIIPAIELSTDIPGDEVHMLGYFLRHEDEELQKILREFRMGRLERGRMLVEKLATLGINIEWERVQEIAGEGSVGRPHIALAMVEKGYCKEPKDAFPEYLGRNGSAYVERSKMTPPEAVEMLIRFGAVPVLAHPAYLNDMETTIAELAEAGIVGLEVHYAQFSPETVQQLAGLADRYGLIPCGGSDYHGLGNEGEPQPGTLGPPPETVGLLEEAASKIAAAAGR</sequence>
<dbReference type="SUPFAM" id="SSF89550">
    <property type="entry name" value="PHP domain-like"/>
    <property type="match status" value="1"/>
</dbReference>
<dbReference type="PANTHER" id="PTHR42924">
    <property type="entry name" value="EXONUCLEASE"/>
    <property type="match status" value="1"/>
</dbReference>
<organism evidence="3">
    <name type="scientific">marine metagenome</name>
    <dbReference type="NCBI Taxonomy" id="408172"/>
    <lineage>
        <taxon>unclassified sequences</taxon>
        <taxon>metagenomes</taxon>
        <taxon>ecological metagenomes</taxon>
    </lineage>
</organism>
<evidence type="ECO:0000259" key="2">
    <source>
        <dbReference type="SMART" id="SM00481"/>
    </source>
</evidence>
<dbReference type="InterPro" id="IPR016195">
    <property type="entry name" value="Pol/histidinol_Pase-like"/>
</dbReference>
<dbReference type="SMART" id="SM00481">
    <property type="entry name" value="POLIIIAc"/>
    <property type="match status" value="1"/>
</dbReference>
<dbReference type="Gene3D" id="3.20.20.140">
    <property type="entry name" value="Metal-dependent hydrolases"/>
    <property type="match status" value="1"/>
</dbReference>
<dbReference type="InterPro" id="IPR004013">
    <property type="entry name" value="PHP_dom"/>
</dbReference>
<reference evidence="3" key="1">
    <citation type="submission" date="2018-05" db="EMBL/GenBank/DDBJ databases">
        <authorList>
            <person name="Lanie J.A."/>
            <person name="Ng W.-L."/>
            <person name="Kazmierczak K.M."/>
            <person name="Andrzejewski T.M."/>
            <person name="Davidsen T.M."/>
            <person name="Wayne K.J."/>
            <person name="Tettelin H."/>
            <person name="Glass J.I."/>
            <person name="Rusch D."/>
            <person name="Podicherti R."/>
            <person name="Tsui H.-C.T."/>
            <person name="Winkler M.E."/>
        </authorList>
    </citation>
    <scope>NUCLEOTIDE SEQUENCE</scope>
</reference>
<dbReference type="AlphaFoldDB" id="A0A382KW98"/>
<dbReference type="EMBL" id="UINC01082286">
    <property type="protein sequence ID" value="SVC26911.1"/>
    <property type="molecule type" value="Genomic_DNA"/>
</dbReference>
<feature type="region of interest" description="Disordered" evidence="1">
    <location>
        <begin position="247"/>
        <end position="266"/>
    </location>
</feature>
<dbReference type="Gene3D" id="1.10.150.650">
    <property type="match status" value="1"/>
</dbReference>
<dbReference type="Pfam" id="PF02811">
    <property type="entry name" value="PHP"/>
    <property type="match status" value="1"/>
</dbReference>
<evidence type="ECO:0000313" key="3">
    <source>
        <dbReference type="EMBL" id="SVC26911.1"/>
    </source>
</evidence>
<protein>
    <recommendedName>
        <fullName evidence="2">Polymerase/histidinol phosphatase N-terminal domain-containing protein</fullName>
    </recommendedName>
</protein>
<evidence type="ECO:0000256" key="1">
    <source>
        <dbReference type="SAM" id="MobiDB-lite"/>
    </source>
</evidence>